<dbReference type="OrthoDB" id="7742971at2"/>
<comment type="caution">
    <text evidence="1">The sequence shown here is derived from an EMBL/GenBank/DDBJ whole genome shotgun (WGS) entry which is preliminary data.</text>
</comment>
<sequence>MSIVSDVVARLEALVPSLAGRVGTAFDLGLLMGREVRLAASPYCWVLPGAIVGQQEQGIVGAYRQTISRQVSVVIAMRAYDGQGAADRPDLEALIAGVMSALAGYEPPSIAASARGTMTLVRGDLVSIRSGIVIYALDFAVEDEWRSP</sequence>
<dbReference type="RefSeq" id="WP_104072257.1">
    <property type="nucleotide sequence ID" value="NZ_PRDS01000009.1"/>
</dbReference>
<evidence type="ECO:0008006" key="3">
    <source>
        <dbReference type="Google" id="ProtNLM"/>
    </source>
</evidence>
<dbReference type="InterPro" id="IPR056912">
    <property type="entry name" value="Phage_JBD30_tail_term-like"/>
</dbReference>
<dbReference type="Pfam" id="PF23840">
    <property type="entry name" value="Phage_tail_terminator"/>
    <property type="match status" value="1"/>
</dbReference>
<evidence type="ECO:0000313" key="2">
    <source>
        <dbReference type="Proteomes" id="UP000239736"/>
    </source>
</evidence>
<organism evidence="1 2">
    <name type="scientific">Albidovulum inexpectatum</name>
    <dbReference type="NCBI Taxonomy" id="196587"/>
    <lineage>
        <taxon>Bacteria</taxon>
        <taxon>Pseudomonadati</taxon>
        <taxon>Pseudomonadota</taxon>
        <taxon>Alphaproteobacteria</taxon>
        <taxon>Rhodobacterales</taxon>
        <taxon>Paracoccaceae</taxon>
        <taxon>Albidovulum</taxon>
    </lineage>
</organism>
<evidence type="ECO:0000313" key="1">
    <source>
        <dbReference type="EMBL" id="PPB79764.1"/>
    </source>
</evidence>
<dbReference type="Proteomes" id="UP000239736">
    <property type="component" value="Unassembled WGS sequence"/>
</dbReference>
<gene>
    <name evidence="1" type="ORF">LV82_02555</name>
</gene>
<reference evidence="1 2" key="1">
    <citation type="submission" date="2018-01" db="EMBL/GenBank/DDBJ databases">
        <title>Genomic Encyclopedia of Archaeal and Bacterial Type Strains, Phase II (KMG-II): from individual species to whole genera.</title>
        <authorList>
            <person name="Goeker M."/>
        </authorList>
    </citation>
    <scope>NUCLEOTIDE SEQUENCE [LARGE SCALE GENOMIC DNA]</scope>
    <source>
        <strain evidence="1 2">DSM 12048</strain>
    </source>
</reference>
<name>A0A2S5JE27_9RHOB</name>
<accession>A0A2S5JE27</accession>
<dbReference type="AlphaFoldDB" id="A0A2S5JE27"/>
<protein>
    <recommendedName>
        <fullName evidence="3">Gp37 protein</fullName>
    </recommendedName>
</protein>
<proteinExistence type="predicted"/>
<dbReference type="EMBL" id="PRDS01000009">
    <property type="protein sequence ID" value="PPB79764.1"/>
    <property type="molecule type" value="Genomic_DNA"/>
</dbReference>
<keyword evidence="2" id="KW-1185">Reference proteome</keyword>